<evidence type="ECO:0000313" key="3">
    <source>
        <dbReference type="Proteomes" id="UP000735302"/>
    </source>
</evidence>
<protein>
    <submittedName>
        <fullName evidence="2">Uncharacterized protein</fullName>
    </submittedName>
</protein>
<gene>
    <name evidence="2" type="ORF">PoB_003581500</name>
</gene>
<dbReference type="EMBL" id="BLXT01004061">
    <property type="protein sequence ID" value="GFO09310.1"/>
    <property type="molecule type" value="Genomic_DNA"/>
</dbReference>
<keyword evidence="3" id="KW-1185">Reference proteome</keyword>
<evidence type="ECO:0000313" key="2">
    <source>
        <dbReference type="EMBL" id="GFO09310.1"/>
    </source>
</evidence>
<proteinExistence type="predicted"/>
<comment type="caution">
    <text evidence="2">The sequence shown here is derived from an EMBL/GenBank/DDBJ whole genome shotgun (WGS) entry which is preliminary data.</text>
</comment>
<dbReference type="AlphaFoldDB" id="A0AAV4AM79"/>
<evidence type="ECO:0000256" key="1">
    <source>
        <dbReference type="SAM" id="MobiDB-lite"/>
    </source>
</evidence>
<organism evidence="2 3">
    <name type="scientific">Plakobranchus ocellatus</name>
    <dbReference type="NCBI Taxonomy" id="259542"/>
    <lineage>
        <taxon>Eukaryota</taxon>
        <taxon>Metazoa</taxon>
        <taxon>Spiralia</taxon>
        <taxon>Lophotrochozoa</taxon>
        <taxon>Mollusca</taxon>
        <taxon>Gastropoda</taxon>
        <taxon>Heterobranchia</taxon>
        <taxon>Euthyneura</taxon>
        <taxon>Panpulmonata</taxon>
        <taxon>Sacoglossa</taxon>
        <taxon>Placobranchoidea</taxon>
        <taxon>Plakobranchidae</taxon>
        <taxon>Plakobranchus</taxon>
    </lineage>
</organism>
<accession>A0AAV4AM79</accession>
<reference evidence="2 3" key="1">
    <citation type="journal article" date="2021" name="Elife">
        <title>Chloroplast acquisition without the gene transfer in kleptoplastic sea slugs, Plakobranchus ocellatus.</title>
        <authorList>
            <person name="Maeda T."/>
            <person name="Takahashi S."/>
            <person name="Yoshida T."/>
            <person name="Shimamura S."/>
            <person name="Takaki Y."/>
            <person name="Nagai Y."/>
            <person name="Toyoda A."/>
            <person name="Suzuki Y."/>
            <person name="Arimoto A."/>
            <person name="Ishii H."/>
            <person name="Satoh N."/>
            <person name="Nishiyama T."/>
            <person name="Hasebe M."/>
            <person name="Maruyama T."/>
            <person name="Minagawa J."/>
            <person name="Obokata J."/>
            <person name="Shigenobu S."/>
        </authorList>
    </citation>
    <scope>NUCLEOTIDE SEQUENCE [LARGE SCALE GENOMIC DNA]</scope>
</reference>
<feature type="region of interest" description="Disordered" evidence="1">
    <location>
        <begin position="22"/>
        <end position="105"/>
    </location>
</feature>
<sequence length="105" mass="11556">MFVRPFYNILLNIDAQAIHKTETNSAKNNDMKMVERPSNMRGRPRPVPDEAQKTCPEYQCGVRNSERTKISSKQDSVPERGGGKGVEPGTDSNLARVVDSPVPGG</sequence>
<name>A0AAV4AM79_9GAST</name>
<dbReference type="Proteomes" id="UP000735302">
    <property type="component" value="Unassembled WGS sequence"/>
</dbReference>